<dbReference type="Gene3D" id="3.40.50.150">
    <property type="entry name" value="Vaccinia Virus protein VP39"/>
    <property type="match status" value="1"/>
</dbReference>
<keyword evidence="2" id="KW-0489">Methyltransferase</keyword>
<reference evidence="2" key="1">
    <citation type="journal article" date="2020" name="mSystems">
        <title>Genome- and Community-Level Interaction Insights into Carbon Utilization and Element Cycling Functions of Hydrothermarchaeota in Hydrothermal Sediment.</title>
        <authorList>
            <person name="Zhou Z."/>
            <person name="Liu Y."/>
            <person name="Xu W."/>
            <person name="Pan J."/>
            <person name="Luo Z.H."/>
            <person name="Li M."/>
        </authorList>
    </citation>
    <scope>NUCLEOTIDE SEQUENCE [LARGE SCALE GENOMIC DNA]</scope>
    <source>
        <strain evidence="2">SpSt-1179</strain>
    </source>
</reference>
<dbReference type="InterPro" id="IPR029063">
    <property type="entry name" value="SAM-dependent_MTases_sf"/>
</dbReference>
<sequence>MLGKDIGFLAPIIKFVARHPGIMRSRVFMKAMKTFPAKVSRTYDEKVKKNELAYLEIKEGLRLIEGSPMRILDLCTGSGAAAILSAFSFPEATIDALDYSEEMLKIVGEKTELLNLNNVRTVRGDAASLQYADGSFDLITSSNAPVYLPEIERVLRSGGFVLLSFSFAGSSFIKAEKSIDRYFKRHNLEFRALKRAGKGAFAIAAKAPAIQ</sequence>
<dbReference type="EMBL" id="DSBT01000245">
    <property type="protein sequence ID" value="HDP78191.1"/>
    <property type="molecule type" value="Genomic_DNA"/>
</dbReference>
<name>A0A7C1CX81_9BACT</name>
<dbReference type="GO" id="GO:0032259">
    <property type="term" value="P:methylation"/>
    <property type="evidence" value="ECO:0007669"/>
    <property type="project" value="UniProtKB-KW"/>
</dbReference>
<proteinExistence type="predicted"/>
<protein>
    <submittedName>
        <fullName evidence="2">Methyltransferase domain-containing protein</fullName>
    </submittedName>
</protein>
<dbReference type="PANTHER" id="PTHR43591">
    <property type="entry name" value="METHYLTRANSFERASE"/>
    <property type="match status" value="1"/>
</dbReference>
<organism evidence="2">
    <name type="scientific">Mesotoga infera</name>
    <dbReference type="NCBI Taxonomy" id="1236046"/>
    <lineage>
        <taxon>Bacteria</taxon>
        <taxon>Thermotogati</taxon>
        <taxon>Thermotogota</taxon>
        <taxon>Thermotogae</taxon>
        <taxon>Kosmotogales</taxon>
        <taxon>Kosmotogaceae</taxon>
        <taxon>Mesotoga</taxon>
    </lineage>
</organism>
<keyword evidence="2" id="KW-0808">Transferase</keyword>
<comment type="caution">
    <text evidence="2">The sequence shown here is derived from an EMBL/GenBank/DDBJ whole genome shotgun (WGS) entry which is preliminary data.</text>
</comment>
<dbReference type="GO" id="GO:0008168">
    <property type="term" value="F:methyltransferase activity"/>
    <property type="evidence" value="ECO:0007669"/>
    <property type="project" value="UniProtKB-KW"/>
</dbReference>
<evidence type="ECO:0000313" key="2">
    <source>
        <dbReference type="EMBL" id="HDP78191.1"/>
    </source>
</evidence>
<dbReference type="Proteomes" id="UP000886198">
    <property type="component" value="Unassembled WGS sequence"/>
</dbReference>
<gene>
    <name evidence="2" type="ORF">ENN47_08415</name>
</gene>
<dbReference type="AlphaFoldDB" id="A0A7C1CX81"/>
<feature type="domain" description="Methyltransferase" evidence="1">
    <location>
        <begin position="71"/>
        <end position="159"/>
    </location>
</feature>
<dbReference type="SUPFAM" id="SSF53335">
    <property type="entry name" value="S-adenosyl-L-methionine-dependent methyltransferases"/>
    <property type="match status" value="1"/>
</dbReference>
<dbReference type="Pfam" id="PF13649">
    <property type="entry name" value="Methyltransf_25"/>
    <property type="match status" value="1"/>
</dbReference>
<accession>A0A7C1CX81</accession>
<dbReference type="InterPro" id="IPR041698">
    <property type="entry name" value="Methyltransf_25"/>
</dbReference>
<evidence type="ECO:0000259" key="1">
    <source>
        <dbReference type="Pfam" id="PF13649"/>
    </source>
</evidence>
<dbReference type="CDD" id="cd02440">
    <property type="entry name" value="AdoMet_MTases"/>
    <property type="match status" value="1"/>
</dbReference>